<dbReference type="EMBL" id="KZ819211">
    <property type="protein sequence ID" value="PWY97324.1"/>
    <property type="molecule type" value="Genomic_DNA"/>
</dbReference>
<keyword evidence="3" id="KW-1185">Reference proteome</keyword>
<keyword evidence="1" id="KW-1133">Transmembrane helix</keyword>
<sequence length="211" mass="23546">MKKRRFRSRAIAPGAATVTVRGMPWARVVTFQQYSNTINGFASAPHKLVGLEISSFSGSGFPASRRQQSRYRLLTATLASRTVILFFSFLFFSGARIPPQYCTVLRDGLLTQTRSATATWNQTNARLSSTAADGFCLLQPPKKKEARPWSTRAVAAHPFRLPVWSRRHVFVLPRSSGSTQLTGPQNSWRDSQSWKRQKVSSVQVTGEGILQ</sequence>
<accession>A0A317XG52</accession>
<keyword evidence="1" id="KW-0472">Membrane</keyword>
<proteinExistence type="predicted"/>
<organism evidence="2 3">
    <name type="scientific">Testicularia cyperi</name>
    <dbReference type="NCBI Taxonomy" id="1882483"/>
    <lineage>
        <taxon>Eukaryota</taxon>
        <taxon>Fungi</taxon>
        <taxon>Dikarya</taxon>
        <taxon>Basidiomycota</taxon>
        <taxon>Ustilaginomycotina</taxon>
        <taxon>Ustilaginomycetes</taxon>
        <taxon>Ustilaginales</taxon>
        <taxon>Anthracoideaceae</taxon>
        <taxon>Testicularia</taxon>
    </lineage>
</organism>
<dbReference type="Proteomes" id="UP000246740">
    <property type="component" value="Unassembled WGS sequence"/>
</dbReference>
<evidence type="ECO:0000313" key="3">
    <source>
        <dbReference type="Proteomes" id="UP000246740"/>
    </source>
</evidence>
<gene>
    <name evidence="2" type="ORF">BCV70DRAFT_68689</name>
</gene>
<evidence type="ECO:0000256" key="1">
    <source>
        <dbReference type="SAM" id="Phobius"/>
    </source>
</evidence>
<protein>
    <submittedName>
        <fullName evidence="2">Uncharacterized protein</fullName>
    </submittedName>
</protein>
<feature type="transmembrane region" description="Helical" evidence="1">
    <location>
        <begin position="73"/>
        <end position="92"/>
    </location>
</feature>
<dbReference type="AlphaFoldDB" id="A0A317XG52"/>
<reference evidence="2 3" key="1">
    <citation type="journal article" date="2018" name="Mol. Biol. Evol.">
        <title>Broad Genomic Sampling Reveals a Smut Pathogenic Ancestry of the Fungal Clade Ustilaginomycotina.</title>
        <authorList>
            <person name="Kijpornyongpan T."/>
            <person name="Mondo S.J."/>
            <person name="Barry K."/>
            <person name="Sandor L."/>
            <person name="Lee J."/>
            <person name="Lipzen A."/>
            <person name="Pangilinan J."/>
            <person name="LaButti K."/>
            <person name="Hainaut M."/>
            <person name="Henrissat B."/>
            <person name="Grigoriev I.V."/>
            <person name="Spatafora J.W."/>
            <person name="Aime M.C."/>
        </authorList>
    </citation>
    <scope>NUCLEOTIDE SEQUENCE [LARGE SCALE GENOMIC DNA]</scope>
    <source>
        <strain evidence="2 3">MCA 3645</strain>
    </source>
</reference>
<dbReference type="InParanoid" id="A0A317XG52"/>
<keyword evidence="1" id="KW-0812">Transmembrane</keyword>
<name>A0A317XG52_9BASI</name>
<evidence type="ECO:0000313" key="2">
    <source>
        <dbReference type="EMBL" id="PWY97324.1"/>
    </source>
</evidence>